<dbReference type="Gene3D" id="2.60.210.10">
    <property type="entry name" value="Apoptosis, Tumor Necrosis Factor Receptor Associated Protein 2, Chain A"/>
    <property type="match status" value="1"/>
</dbReference>
<dbReference type="InterPro" id="IPR002083">
    <property type="entry name" value="MATH/TRAF_dom"/>
</dbReference>
<dbReference type="SUPFAM" id="SSF54695">
    <property type="entry name" value="POZ domain"/>
    <property type="match status" value="1"/>
</dbReference>
<dbReference type="Pfam" id="PF00651">
    <property type="entry name" value="BTB"/>
    <property type="match status" value="1"/>
</dbReference>
<gene>
    <name evidence="3" type="primary">Tdpoz3</name>
    <name evidence="3" type="ORF">NPIL_210881</name>
</gene>
<dbReference type="AlphaFoldDB" id="A0A8X6MSK3"/>
<sequence length="483" mass="55732">MLGENLYSPELTVDSMEDSEWRLCLAPRGPIDNNSIGFFLDRLPRKGPEYIEVEFVLAFLAKDDSVLEMKQIEKCRFTSSDYDTYKGHYEFVNRDDVLKIRKEAFLPHDTLRALCKIWRLDKKVAESTRIFARTIIVVERRYFVWNIKKFSTLKPNQKTTFVIRSISQEVLMTFNFALNCEQCGEDKIIVGIASSFKNVKFLTFECFVLDTAGGKADCVLYEFLPDDLTRGVSFPLLLTKRNLLNNKSLYLKNDILSLSCECAFSTGSDYQRIERINSGIEASHQFQNVHGMDSEKTPSSSVDLKKSLASLYKDGILCDTNLCTSTETFPAHIVVLSAVSPVFKAIFTNDMKEKSTGCVEISDLDADTVRLMLQYMYTDTMEDLRWENVLKLYRAADKYDITVLKNKCSSYLKENLCETKACEFLFLADMHQDKYLKRVAQDYILEHDNDIFNLDVWKKFLDVNPKLAAETMYRKWKKDSSAK</sequence>
<proteinExistence type="predicted"/>
<dbReference type="Gene3D" id="1.25.40.420">
    <property type="match status" value="1"/>
</dbReference>
<comment type="caution">
    <text evidence="3">The sequence shown here is derived from an EMBL/GenBank/DDBJ whole genome shotgun (WGS) entry which is preliminary data.</text>
</comment>
<reference evidence="3" key="1">
    <citation type="submission" date="2020-08" db="EMBL/GenBank/DDBJ databases">
        <title>Multicomponent nature underlies the extraordinary mechanical properties of spider dragline silk.</title>
        <authorList>
            <person name="Kono N."/>
            <person name="Nakamura H."/>
            <person name="Mori M."/>
            <person name="Yoshida Y."/>
            <person name="Ohtoshi R."/>
            <person name="Malay A.D."/>
            <person name="Moran D.A.P."/>
            <person name="Tomita M."/>
            <person name="Numata K."/>
            <person name="Arakawa K."/>
        </authorList>
    </citation>
    <scope>NUCLEOTIDE SEQUENCE</scope>
</reference>
<dbReference type="Proteomes" id="UP000887013">
    <property type="component" value="Unassembled WGS sequence"/>
</dbReference>
<evidence type="ECO:0000313" key="4">
    <source>
        <dbReference type="Proteomes" id="UP000887013"/>
    </source>
</evidence>
<dbReference type="PROSITE" id="PS50097">
    <property type="entry name" value="BTB"/>
    <property type="match status" value="1"/>
</dbReference>
<dbReference type="PROSITE" id="PS50144">
    <property type="entry name" value="MATH"/>
    <property type="match status" value="1"/>
</dbReference>
<dbReference type="GO" id="GO:0030163">
    <property type="term" value="P:protein catabolic process"/>
    <property type="evidence" value="ECO:0007669"/>
    <property type="project" value="UniProtKB-ARBA"/>
</dbReference>
<protein>
    <submittedName>
        <fullName evidence="3">TD and POZ domain-containing protein 3</fullName>
    </submittedName>
</protein>
<dbReference type="InterPro" id="IPR008974">
    <property type="entry name" value="TRAF-like"/>
</dbReference>
<dbReference type="SUPFAM" id="SSF49599">
    <property type="entry name" value="TRAF domain-like"/>
    <property type="match status" value="1"/>
</dbReference>
<feature type="domain" description="BTB" evidence="1">
    <location>
        <begin position="318"/>
        <end position="385"/>
    </location>
</feature>
<dbReference type="PANTHER" id="PTHR24413">
    <property type="entry name" value="SPECKLE-TYPE POZ PROTEIN"/>
    <property type="match status" value="1"/>
</dbReference>
<accession>A0A8X6MSK3</accession>
<evidence type="ECO:0000259" key="1">
    <source>
        <dbReference type="PROSITE" id="PS50097"/>
    </source>
</evidence>
<dbReference type="InterPro" id="IPR011333">
    <property type="entry name" value="SKP1/BTB/POZ_sf"/>
</dbReference>
<organism evidence="3 4">
    <name type="scientific">Nephila pilipes</name>
    <name type="common">Giant wood spider</name>
    <name type="synonym">Nephila maculata</name>
    <dbReference type="NCBI Taxonomy" id="299642"/>
    <lineage>
        <taxon>Eukaryota</taxon>
        <taxon>Metazoa</taxon>
        <taxon>Ecdysozoa</taxon>
        <taxon>Arthropoda</taxon>
        <taxon>Chelicerata</taxon>
        <taxon>Arachnida</taxon>
        <taxon>Araneae</taxon>
        <taxon>Araneomorphae</taxon>
        <taxon>Entelegynae</taxon>
        <taxon>Araneoidea</taxon>
        <taxon>Nephilidae</taxon>
        <taxon>Nephila</taxon>
    </lineage>
</organism>
<dbReference type="SMART" id="SM00225">
    <property type="entry name" value="BTB"/>
    <property type="match status" value="1"/>
</dbReference>
<dbReference type="InterPro" id="IPR000210">
    <property type="entry name" value="BTB/POZ_dom"/>
</dbReference>
<dbReference type="EMBL" id="BMAW01001775">
    <property type="protein sequence ID" value="GFS75541.1"/>
    <property type="molecule type" value="Genomic_DNA"/>
</dbReference>
<dbReference type="OrthoDB" id="6420118at2759"/>
<feature type="domain" description="MATH" evidence="2">
    <location>
        <begin position="1"/>
        <end position="117"/>
    </location>
</feature>
<dbReference type="Gene3D" id="3.30.710.10">
    <property type="entry name" value="Potassium Channel Kv1.1, Chain A"/>
    <property type="match status" value="1"/>
</dbReference>
<name>A0A8X6MSK3_NEPPI</name>
<keyword evidence="4" id="KW-1185">Reference proteome</keyword>
<dbReference type="CDD" id="cd18186">
    <property type="entry name" value="BTB_POZ_ZBTB_KLHL-like"/>
    <property type="match status" value="1"/>
</dbReference>
<evidence type="ECO:0000259" key="2">
    <source>
        <dbReference type="PROSITE" id="PS50144"/>
    </source>
</evidence>
<evidence type="ECO:0000313" key="3">
    <source>
        <dbReference type="EMBL" id="GFS75541.1"/>
    </source>
</evidence>
<dbReference type="CDD" id="cd14733">
    <property type="entry name" value="BACK"/>
    <property type="match status" value="1"/>
</dbReference>